<accession>D2UZJ6</accession>
<dbReference type="Proteomes" id="UP000006671">
    <property type="component" value="Unassembled WGS sequence"/>
</dbReference>
<dbReference type="GeneID" id="8863447"/>
<dbReference type="OMA" id="ELADECC"/>
<dbReference type="InParanoid" id="D2UZJ6"/>
<dbReference type="AlphaFoldDB" id="D2UZJ6"/>
<evidence type="ECO:0000313" key="2">
    <source>
        <dbReference type="Proteomes" id="UP000006671"/>
    </source>
</evidence>
<evidence type="ECO:0000313" key="1">
    <source>
        <dbReference type="EMBL" id="EFC49954.1"/>
    </source>
</evidence>
<dbReference type="OrthoDB" id="10250614at2759"/>
<gene>
    <name evidence="1" type="ORF">NAEGRDRAFT_61962</name>
</gene>
<dbReference type="VEuPathDB" id="AmoebaDB:NAEGRDRAFT_61962"/>
<dbReference type="KEGG" id="ngr:NAEGRDRAFT_61962"/>
<proteinExistence type="predicted"/>
<sequence length="430" mass="49916">MFIRNIFSSKSLSKSALSDVVDEEMSDDVQPQQIPQPVKKTKPIEDAHVTTCLYFTNQLFDSSDLIEETDSKPIAMGEVYYCTDQYPEDKLSYKELDARDIFVQKLKYLKCEKKNPRQLETIAQDCVLKERFKRRFLYRNRGLSDTQSKGDCVLSIGIGVVAVNDHFQHRVLEKYPNEENGPFFQLVPVVGNRYFAWNDSSIITVGHKVKAEVTTLVDLVKLVNQEQVEKIFNDVAEECCYWNLEKLFCFDTNNSYHFLKIFLSRILLSISQLANTNDEQRIISKKSIDEIIETKLTYSIKTYVREFVEPRGFSRAIIPLSHKVKPFAPDLLNQFGSDYKPLVQQQGANTLTLPILFTSEEQLCIYKKIVESNMSTYFMSDGIQEFRFWNCLRRKFCVDKSAPENNGVLQIILKDKAFDLYDYITPNPQR</sequence>
<protein>
    <submittedName>
        <fullName evidence="1">Predicted protein</fullName>
    </submittedName>
</protein>
<dbReference type="RefSeq" id="XP_002682698.1">
    <property type="nucleotide sequence ID" value="XM_002682652.1"/>
</dbReference>
<keyword evidence="2" id="KW-1185">Reference proteome</keyword>
<name>D2UZJ6_NAEGR</name>
<reference evidence="1 2" key="1">
    <citation type="journal article" date="2010" name="Cell">
        <title>The genome of Naegleria gruberi illuminates early eukaryotic versatility.</title>
        <authorList>
            <person name="Fritz-Laylin L.K."/>
            <person name="Prochnik S.E."/>
            <person name="Ginger M.L."/>
            <person name="Dacks J.B."/>
            <person name="Carpenter M.L."/>
            <person name="Field M.C."/>
            <person name="Kuo A."/>
            <person name="Paredez A."/>
            <person name="Chapman J."/>
            <person name="Pham J."/>
            <person name="Shu S."/>
            <person name="Neupane R."/>
            <person name="Cipriano M."/>
            <person name="Mancuso J."/>
            <person name="Tu H."/>
            <person name="Salamov A."/>
            <person name="Lindquist E."/>
            <person name="Shapiro H."/>
            <person name="Lucas S."/>
            <person name="Grigoriev I.V."/>
            <person name="Cande W.Z."/>
            <person name="Fulton C."/>
            <person name="Rokhsar D.S."/>
            <person name="Dawson S.C."/>
        </authorList>
    </citation>
    <scope>NUCLEOTIDE SEQUENCE [LARGE SCALE GENOMIC DNA]</scope>
    <source>
        <strain evidence="1 2">NEG-M</strain>
    </source>
</reference>
<dbReference type="EMBL" id="GG738846">
    <property type="protein sequence ID" value="EFC49954.1"/>
    <property type="molecule type" value="Genomic_DNA"/>
</dbReference>
<organism evidence="2">
    <name type="scientific">Naegleria gruberi</name>
    <name type="common">Amoeba</name>
    <dbReference type="NCBI Taxonomy" id="5762"/>
    <lineage>
        <taxon>Eukaryota</taxon>
        <taxon>Discoba</taxon>
        <taxon>Heterolobosea</taxon>
        <taxon>Tetramitia</taxon>
        <taxon>Eutetramitia</taxon>
        <taxon>Vahlkampfiidae</taxon>
        <taxon>Naegleria</taxon>
    </lineage>
</organism>